<dbReference type="Proteomes" id="UP001153076">
    <property type="component" value="Unassembled WGS sequence"/>
</dbReference>
<comment type="caution">
    <text evidence="1">The sequence shown here is derived from an EMBL/GenBank/DDBJ whole genome shotgun (WGS) entry which is preliminary data.</text>
</comment>
<accession>A0A9Q1K7A8</accession>
<evidence type="ECO:0000313" key="2">
    <source>
        <dbReference type="Proteomes" id="UP001153076"/>
    </source>
</evidence>
<keyword evidence="2" id="KW-1185">Reference proteome</keyword>
<protein>
    <recommendedName>
        <fullName evidence="3">Aminotransferase-like plant mobile domain-containing protein</fullName>
    </recommendedName>
</protein>
<dbReference type="AlphaFoldDB" id="A0A9Q1K7A8"/>
<reference evidence="1" key="1">
    <citation type="submission" date="2022-04" db="EMBL/GenBank/DDBJ databases">
        <title>Carnegiea gigantea Genome sequencing and assembly v2.</title>
        <authorList>
            <person name="Copetti D."/>
            <person name="Sanderson M.J."/>
            <person name="Burquez A."/>
            <person name="Wojciechowski M.F."/>
        </authorList>
    </citation>
    <scope>NUCLEOTIDE SEQUENCE</scope>
    <source>
        <strain evidence="1">SGP5-SGP5p</strain>
        <tissue evidence="1">Aerial part</tissue>
    </source>
</reference>
<evidence type="ECO:0008006" key="3">
    <source>
        <dbReference type="Google" id="ProtNLM"/>
    </source>
</evidence>
<proteinExistence type="predicted"/>
<name>A0A9Q1K7A8_9CARY</name>
<sequence>MKGIHSKMVENATMDLIFNSQAPCKVSSGRLESSKGHFVRYRRNDENKFLTGGRDWGLTFQFGGCLTFVMGVMKWIKQAGIFCAIGVSQFLYHFDANVWRTFCELWGPLTNTFHHGIGEVDISLHDLEWIRGLPTLTATYEESLPLNKDLTDHSKYPAAVVELLRIHAELCEFHKRIRGLFTYGEQTDSEKEKFVAKKRNPICISYQERIANKSVITEGELAPFLAFG</sequence>
<evidence type="ECO:0000313" key="1">
    <source>
        <dbReference type="EMBL" id="KAJ8437673.1"/>
    </source>
</evidence>
<dbReference type="EMBL" id="JAKOGI010000288">
    <property type="protein sequence ID" value="KAJ8437673.1"/>
    <property type="molecule type" value="Genomic_DNA"/>
</dbReference>
<organism evidence="1 2">
    <name type="scientific">Carnegiea gigantea</name>
    <dbReference type="NCBI Taxonomy" id="171969"/>
    <lineage>
        <taxon>Eukaryota</taxon>
        <taxon>Viridiplantae</taxon>
        <taxon>Streptophyta</taxon>
        <taxon>Embryophyta</taxon>
        <taxon>Tracheophyta</taxon>
        <taxon>Spermatophyta</taxon>
        <taxon>Magnoliopsida</taxon>
        <taxon>eudicotyledons</taxon>
        <taxon>Gunneridae</taxon>
        <taxon>Pentapetalae</taxon>
        <taxon>Caryophyllales</taxon>
        <taxon>Cactineae</taxon>
        <taxon>Cactaceae</taxon>
        <taxon>Cactoideae</taxon>
        <taxon>Echinocereeae</taxon>
        <taxon>Carnegiea</taxon>
    </lineage>
</organism>
<gene>
    <name evidence="1" type="ORF">Cgig2_028611</name>
</gene>